<evidence type="ECO:0000313" key="2">
    <source>
        <dbReference type="EMBL" id="CAH9068460.1"/>
    </source>
</evidence>
<keyword evidence="1" id="KW-0175">Coiled coil</keyword>
<protein>
    <submittedName>
        <fullName evidence="2">Uncharacterized protein</fullName>
    </submittedName>
</protein>
<organism evidence="2 3">
    <name type="scientific">Pseudoalteromonas holothuriae</name>
    <dbReference type="NCBI Taxonomy" id="2963714"/>
    <lineage>
        <taxon>Bacteria</taxon>
        <taxon>Pseudomonadati</taxon>
        <taxon>Pseudomonadota</taxon>
        <taxon>Gammaproteobacteria</taxon>
        <taxon>Alteromonadales</taxon>
        <taxon>Pseudoalteromonadaceae</taxon>
        <taxon>Pseudoalteromonas</taxon>
    </lineage>
</organism>
<dbReference type="EMBL" id="CAMAPD010000037">
    <property type="protein sequence ID" value="CAH9068460.1"/>
    <property type="molecule type" value="Genomic_DNA"/>
</dbReference>
<comment type="caution">
    <text evidence="2">The sequence shown here is derived from an EMBL/GenBank/DDBJ whole genome shotgun (WGS) entry which is preliminary data.</text>
</comment>
<evidence type="ECO:0000313" key="3">
    <source>
        <dbReference type="Proteomes" id="UP001152485"/>
    </source>
</evidence>
<reference evidence="2 3" key="1">
    <citation type="submission" date="2022-07" db="EMBL/GenBank/DDBJ databases">
        <authorList>
            <person name="Criscuolo A."/>
        </authorList>
    </citation>
    <scope>NUCLEOTIDE SEQUENCE [LARGE SCALE GENOMIC DNA]</scope>
    <source>
        <strain evidence="3">CIP 111951</strain>
    </source>
</reference>
<accession>A0ABM9GNR0</accession>
<sequence>MKTEEQYDLLFDGVNALLDVSEKNEENLQKLLVDITKTSALLEHTSTQIHKKLKKEVSDATNQITEDIVNGVTQELQEANKEAKEAASKYKKAVRTSIFNLRSA</sequence>
<gene>
    <name evidence="2" type="ORF">PSECIP111951_04156</name>
</gene>
<dbReference type="RefSeq" id="WP_261595461.1">
    <property type="nucleotide sequence ID" value="NZ_CAMAPD010000037.1"/>
</dbReference>
<evidence type="ECO:0000256" key="1">
    <source>
        <dbReference type="SAM" id="Coils"/>
    </source>
</evidence>
<dbReference type="Proteomes" id="UP001152485">
    <property type="component" value="Unassembled WGS sequence"/>
</dbReference>
<proteinExistence type="predicted"/>
<feature type="coiled-coil region" evidence="1">
    <location>
        <begin position="62"/>
        <end position="96"/>
    </location>
</feature>
<name>A0ABM9GNR0_9GAMM</name>